<keyword evidence="4" id="KW-0560">Oxidoreductase</keyword>
<dbReference type="InterPro" id="IPR036291">
    <property type="entry name" value="NAD(P)-bd_dom_sf"/>
</dbReference>
<dbReference type="EC" id="1.5.1.34" evidence="6"/>
<comment type="similarity">
    <text evidence="1">Belongs to the short-chain dehydrogenases/reductases (SDR) family.</text>
</comment>
<evidence type="ECO:0000256" key="5">
    <source>
        <dbReference type="ARBA" id="ARBA00023007"/>
    </source>
</evidence>
<evidence type="ECO:0000256" key="7">
    <source>
        <dbReference type="ARBA" id="ARBA00039520"/>
    </source>
</evidence>
<evidence type="ECO:0000256" key="6">
    <source>
        <dbReference type="ARBA" id="ARBA00039153"/>
    </source>
</evidence>
<comment type="subunit">
    <text evidence="2">Homodimer.</text>
</comment>
<dbReference type="GO" id="GO:0006559">
    <property type="term" value="P:L-phenylalanine catabolic process"/>
    <property type="evidence" value="ECO:0007669"/>
    <property type="project" value="TreeGrafter"/>
</dbReference>
<organism evidence="9 10">
    <name type="scientific">Coemansia interrupta</name>
    <dbReference type="NCBI Taxonomy" id="1126814"/>
    <lineage>
        <taxon>Eukaryota</taxon>
        <taxon>Fungi</taxon>
        <taxon>Fungi incertae sedis</taxon>
        <taxon>Zoopagomycota</taxon>
        <taxon>Kickxellomycotina</taxon>
        <taxon>Kickxellomycetes</taxon>
        <taxon>Kickxellales</taxon>
        <taxon>Kickxellaceae</taxon>
        <taxon>Coemansia</taxon>
    </lineage>
</organism>
<protein>
    <recommendedName>
        <fullName evidence="7">Dihydropteridine reductase</fullName>
        <ecNumber evidence="6">1.5.1.34</ecNumber>
    </recommendedName>
    <alternativeName>
        <fullName evidence="8">Quinoid dihydropteridine reductase</fullName>
    </alternativeName>
</protein>
<evidence type="ECO:0000256" key="4">
    <source>
        <dbReference type="ARBA" id="ARBA00023002"/>
    </source>
</evidence>
<dbReference type="GO" id="GO:0006729">
    <property type="term" value="P:tetrahydrobiopterin biosynthetic process"/>
    <property type="evidence" value="ECO:0007669"/>
    <property type="project" value="UniProtKB-KW"/>
</dbReference>
<sequence length="230" mass="23602">MPVVIVYGGLGALGSAVVKTFKKDSWRVINVAFDASSDADANVRVPRSDSLPDQGAQVLHQIKEILSESNADAVICVAGGWQGGSAASRKFLDSVSASVKQSIDSSAISASIASRYLKPDGLLALTGAEAVSHGGTPGMIGYGLAKAAVHQMVSSLAMPGSGVSGSVVGVLPTTIDTPNNRAAMPDADFSSWTPASEIADQLLAWAAGQTSCESGRLYKFITKEGKTCVE</sequence>
<evidence type="ECO:0000256" key="2">
    <source>
        <dbReference type="ARBA" id="ARBA00011738"/>
    </source>
</evidence>
<evidence type="ECO:0000256" key="8">
    <source>
        <dbReference type="ARBA" id="ARBA00041348"/>
    </source>
</evidence>
<dbReference type="GO" id="GO:0005737">
    <property type="term" value="C:cytoplasm"/>
    <property type="evidence" value="ECO:0007669"/>
    <property type="project" value="TreeGrafter"/>
</dbReference>
<keyword evidence="10" id="KW-1185">Reference proteome</keyword>
<accession>A0A9W8HPK1</accession>
<reference evidence="9" key="1">
    <citation type="submission" date="2022-07" db="EMBL/GenBank/DDBJ databases">
        <title>Phylogenomic reconstructions and comparative analyses of Kickxellomycotina fungi.</title>
        <authorList>
            <person name="Reynolds N.K."/>
            <person name="Stajich J.E."/>
            <person name="Barry K."/>
            <person name="Grigoriev I.V."/>
            <person name="Crous P."/>
            <person name="Smith M.E."/>
        </authorList>
    </citation>
    <scope>NUCLEOTIDE SEQUENCE</scope>
    <source>
        <strain evidence="9">BCRC 34489</strain>
    </source>
</reference>
<name>A0A9W8HPK1_9FUNG</name>
<keyword evidence="3" id="KW-0521">NADP</keyword>
<dbReference type="PANTHER" id="PTHR15104:SF0">
    <property type="entry name" value="DIHYDROPTERIDINE REDUCTASE"/>
    <property type="match status" value="1"/>
</dbReference>
<dbReference type="FunFam" id="3.40.50.720:FF:000157">
    <property type="entry name" value="Quinoid dihydropteridine reductase"/>
    <property type="match status" value="1"/>
</dbReference>
<evidence type="ECO:0000313" key="10">
    <source>
        <dbReference type="Proteomes" id="UP001140172"/>
    </source>
</evidence>
<evidence type="ECO:0000256" key="1">
    <source>
        <dbReference type="ARBA" id="ARBA00006484"/>
    </source>
</evidence>
<dbReference type="OrthoDB" id="1204at2759"/>
<evidence type="ECO:0000256" key="3">
    <source>
        <dbReference type="ARBA" id="ARBA00022857"/>
    </source>
</evidence>
<gene>
    <name evidence="9" type="ORF">GGI15_001277</name>
</gene>
<dbReference type="Proteomes" id="UP001140172">
    <property type="component" value="Unassembled WGS sequence"/>
</dbReference>
<dbReference type="AlphaFoldDB" id="A0A9W8HPK1"/>
<dbReference type="EMBL" id="JANBUM010000046">
    <property type="protein sequence ID" value="KAJ2786748.1"/>
    <property type="molecule type" value="Genomic_DNA"/>
</dbReference>
<dbReference type="Gene3D" id="3.40.50.720">
    <property type="entry name" value="NAD(P)-binding Rossmann-like Domain"/>
    <property type="match status" value="1"/>
</dbReference>
<proteinExistence type="inferred from homology"/>
<dbReference type="GO" id="GO:0004155">
    <property type="term" value="F:6,7-dihydropteridine reductase activity"/>
    <property type="evidence" value="ECO:0007669"/>
    <property type="project" value="UniProtKB-EC"/>
</dbReference>
<comment type="caution">
    <text evidence="9">The sequence shown here is derived from an EMBL/GenBank/DDBJ whole genome shotgun (WGS) entry which is preliminary data.</text>
</comment>
<dbReference type="SUPFAM" id="SSF51735">
    <property type="entry name" value="NAD(P)-binding Rossmann-fold domains"/>
    <property type="match status" value="1"/>
</dbReference>
<evidence type="ECO:0000313" key="9">
    <source>
        <dbReference type="EMBL" id="KAJ2786748.1"/>
    </source>
</evidence>
<dbReference type="GO" id="GO:0070402">
    <property type="term" value="F:NADPH binding"/>
    <property type="evidence" value="ECO:0007669"/>
    <property type="project" value="TreeGrafter"/>
</dbReference>
<keyword evidence="5" id="KW-0783">Tetrahydrobiopterin biosynthesis</keyword>
<dbReference type="PANTHER" id="PTHR15104">
    <property type="entry name" value="DIHYDROPTERIDINE REDUCTASE"/>
    <property type="match status" value="1"/>
</dbReference>
<dbReference type="GO" id="GO:0070404">
    <property type="term" value="F:NADH binding"/>
    <property type="evidence" value="ECO:0007669"/>
    <property type="project" value="TreeGrafter"/>
</dbReference>